<reference evidence="8 9" key="1">
    <citation type="submission" date="2019-03" db="EMBL/GenBank/DDBJ databases">
        <title>Draft genome sequences of novel Actinobacteria.</title>
        <authorList>
            <person name="Sahin N."/>
            <person name="Ay H."/>
            <person name="Saygin H."/>
        </authorList>
    </citation>
    <scope>NUCLEOTIDE SEQUENCE [LARGE SCALE GENOMIC DNA]</scope>
    <source>
        <strain evidence="8 9">JCM 30547</strain>
    </source>
</reference>
<name>A0A4R4QF49_9ACTN</name>
<dbReference type="PRINTS" id="PR00038">
    <property type="entry name" value="HTHLUXR"/>
</dbReference>
<keyword evidence="4" id="KW-0804">Transcription</keyword>
<dbReference type="InterPro" id="IPR001789">
    <property type="entry name" value="Sig_transdc_resp-reg_receiver"/>
</dbReference>
<evidence type="ECO:0000256" key="3">
    <source>
        <dbReference type="ARBA" id="ARBA00023125"/>
    </source>
</evidence>
<keyword evidence="3" id="KW-0238">DNA-binding</keyword>
<feature type="domain" description="Response regulatory" evidence="7">
    <location>
        <begin position="3"/>
        <end position="119"/>
    </location>
</feature>
<dbReference type="PROSITE" id="PS50110">
    <property type="entry name" value="RESPONSE_REGULATORY"/>
    <property type="match status" value="1"/>
</dbReference>
<keyword evidence="9" id="KW-1185">Reference proteome</keyword>
<sequence length="219" mass="23208">MIRVLIVDDEDLVRSGLRMILDTADDIEVVGEATDGAAAVEAVRCHDPDVVLMDVRMPGMEGLSALTEINQAAAPPKVIMLTTYDLDDYVHTALRRAAAGFLLKDTSPQDLVTAIRTVAAGTAILSPAVTQRLITAFAEQQPPATAVAARAQLELLTEREAQVAHGVARGLSNAEIAREIAVGEPTVKSHVSRALTKLCLANRVQLALLVRDAKGIMGG</sequence>
<dbReference type="InterPro" id="IPR011006">
    <property type="entry name" value="CheY-like_superfamily"/>
</dbReference>
<evidence type="ECO:0000256" key="4">
    <source>
        <dbReference type="ARBA" id="ARBA00023163"/>
    </source>
</evidence>
<evidence type="ECO:0000259" key="6">
    <source>
        <dbReference type="PROSITE" id="PS50043"/>
    </source>
</evidence>
<dbReference type="InterPro" id="IPR058245">
    <property type="entry name" value="NreC/VraR/RcsB-like_REC"/>
</dbReference>
<dbReference type="GO" id="GO:0003677">
    <property type="term" value="F:DNA binding"/>
    <property type="evidence" value="ECO:0007669"/>
    <property type="project" value="UniProtKB-KW"/>
</dbReference>
<dbReference type="Gene3D" id="3.40.50.2300">
    <property type="match status" value="1"/>
</dbReference>
<proteinExistence type="predicted"/>
<dbReference type="PROSITE" id="PS50043">
    <property type="entry name" value="HTH_LUXR_2"/>
    <property type="match status" value="1"/>
</dbReference>
<dbReference type="Pfam" id="PF00072">
    <property type="entry name" value="Response_reg"/>
    <property type="match status" value="1"/>
</dbReference>
<keyword evidence="2" id="KW-0805">Transcription regulation</keyword>
<evidence type="ECO:0000313" key="8">
    <source>
        <dbReference type="EMBL" id="TDC34134.1"/>
    </source>
</evidence>
<comment type="caution">
    <text evidence="8">The sequence shown here is derived from an EMBL/GenBank/DDBJ whole genome shotgun (WGS) entry which is preliminary data.</text>
</comment>
<feature type="domain" description="HTH luxR-type" evidence="6">
    <location>
        <begin position="149"/>
        <end position="214"/>
    </location>
</feature>
<dbReference type="GO" id="GO:0000160">
    <property type="term" value="P:phosphorelay signal transduction system"/>
    <property type="evidence" value="ECO:0007669"/>
    <property type="project" value="InterPro"/>
</dbReference>
<dbReference type="SUPFAM" id="SSF52172">
    <property type="entry name" value="CheY-like"/>
    <property type="match status" value="1"/>
</dbReference>
<dbReference type="SMART" id="SM00421">
    <property type="entry name" value="HTH_LUXR"/>
    <property type="match status" value="1"/>
</dbReference>
<evidence type="ECO:0000259" key="7">
    <source>
        <dbReference type="PROSITE" id="PS50110"/>
    </source>
</evidence>
<dbReference type="PROSITE" id="PS00622">
    <property type="entry name" value="HTH_LUXR_1"/>
    <property type="match status" value="1"/>
</dbReference>
<dbReference type="SMART" id="SM00448">
    <property type="entry name" value="REC"/>
    <property type="match status" value="1"/>
</dbReference>
<dbReference type="EMBL" id="SMKA01000009">
    <property type="protein sequence ID" value="TDC34134.1"/>
    <property type="molecule type" value="Genomic_DNA"/>
</dbReference>
<dbReference type="AlphaFoldDB" id="A0A4R4QF49"/>
<dbReference type="GO" id="GO:0006355">
    <property type="term" value="P:regulation of DNA-templated transcription"/>
    <property type="evidence" value="ECO:0007669"/>
    <property type="project" value="InterPro"/>
</dbReference>
<dbReference type="Proteomes" id="UP000295075">
    <property type="component" value="Unassembled WGS sequence"/>
</dbReference>
<dbReference type="Pfam" id="PF00196">
    <property type="entry name" value="GerE"/>
    <property type="match status" value="1"/>
</dbReference>
<dbReference type="PANTHER" id="PTHR43214">
    <property type="entry name" value="TWO-COMPONENT RESPONSE REGULATOR"/>
    <property type="match status" value="1"/>
</dbReference>
<protein>
    <submittedName>
        <fullName evidence="8">Response regulator transcription factor</fullName>
    </submittedName>
</protein>
<dbReference type="OrthoDB" id="9808843at2"/>
<dbReference type="RefSeq" id="WP_132402124.1">
    <property type="nucleotide sequence ID" value="NZ_SMKA01000009.1"/>
</dbReference>
<dbReference type="InterPro" id="IPR000792">
    <property type="entry name" value="Tscrpt_reg_LuxR_C"/>
</dbReference>
<evidence type="ECO:0000256" key="1">
    <source>
        <dbReference type="ARBA" id="ARBA00022553"/>
    </source>
</evidence>
<dbReference type="InterPro" id="IPR016032">
    <property type="entry name" value="Sig_transdc_resp-reg_C-effctor"/>
</dbReference>
<evidence type="ECO:0000256" key="5">
    <source>
        <dbReference type="PROSITE-ProRule" id="PRU00169"/>
    </source>
</evidence>
<dbReference type="SUPFAM" id="SSF46894">
    <property type="entry name" value="C-terminal effector domain of the bipartite response regulators"/>
    <property type="match status" value="1"/>
</dbReference>
<gene>
    <name evidence="8" type="ORF">E1261_04220</name>
</gene>
<dbReference type="PANTHER" id="PTHR43214:SF24">
    <property type="entry name" value="TRANSCRIPTIONAL REGULATORY PROTEIN NARL-RELATED"/>
    <property type="match status" value="1"/>
</dbReference>
<evidence type="ECO:0000256" key="2">
    <source>
        <dbReference type="ARBA" id="ARBA00023015"/>
    </source>
</evidence>
<evidence type="ECO:0000313" key="9">
    <source>
        <dbReference type="Proteomes" id="UP000295075"/>
    </source>
</evidence>
<dbReference type="InterPro" id="IPR039420">
    <property type="entry name" value="WalR-like"/>
</dbReference>
<dbReference type="CDD" id="cd06170">
    <property type="entry name" value="LuxR_C_like"/>
    <property type="match status" value="1"/>
</dbReference>
<accession>A0A4R4QF49</accession>
<organism evidence="8 9">
    <name type="scientific">Kribbella albertanoniae</name>
    <dbReference type="NCBI Taxonomy" id="1266829"/>
    <lineage>
        <taxon>Bacteria</taxon>
        <taxon>Bacillati</taxon>
        <taxon>Actinomycetota</taxon>
        <taxon>Actinomycetes</taxon>
        <taxon>Propionibacteriales</taxon>
        <taxon>Kribbellaceae</taxon>
        <taxon>Kribbella</taxon>
    </lineage>
</organism>
<keyword evidence="1 5" id="KW-0597">Phosphoprotein</keyword>
<dbReference type="CDD" id="cd17535">
    <property type="entry name" value="REC_NarL-like"/>
    <property type="match status" value="1"/>
</dbReference>
<feature type="modified residue" description="4-aspartylphosphate" evidence="5">
    <location>
        <position position="54"/>
    </location>
</feature>